<dbReference type="PANTHER" id="PTHR12801:SF57">
    <property type="entry name" value="APOPTOSIS-ENHANCING NUCLEASE"/>
    <property type="match status" value="1"/>
</dbReference>
<keyword evidence="5" id="KW-0539">Nucleus</keyword>
<gene>
    <name evidence="8" type="ORF">MATL_G00100910</name>
</gene>
<evidence type="ECO:0000256" key="6">
    <source>
        <dbReference type="SAM" id="MobiDB-lite"/>
    </source>
</evidence>
<comment type="caution">
    <text evidence="8">The sequence shown here is derived from an EMBL/GenBank/DDBJ whole genome shotgun (WGS) entry which is preliminary data.</text>
</comment>
<name>A0A9D3Q6B6_MEGAT</name>
<keyword evidence="3" id="KW-0378">Hydrolase</keyword>
<dbReference type="OrthoDB" id="16516at2759"/>
<dbReference type="Pfam" id="PF00929">
    <property type="entry name" value="RNase_T"/>
    <property type="match status" value="1"/>
</dbReference>
<evidence type="ECO:0000256" key="3">
    <source>
        <dbReference type="ARBA" id="ARBA00022801"/>
    </source>
</evidence>
<evidence type="ECO:0000256" key="2">
    <source>
        <dbReference type="ARBA" id="ARBA00022722"/>
    </source>
</evidence>
<evidence type="ECO:0000313" key="9">
    <source>
        <dbReference type="Proteomes" id="UP001046870"/>
    </source>
</evidence>
<dbReference type="InterPro" id="IPR047021">
    <property type="entry name" value="REXO1/3/4-like"/>
</dbReference>
<dbReference type="PANTHER" id="PTHR12801">
    <property type="entry name" value="RNA EXONUCLEASE REXO1 / RECO3 FAMILY MEMBER-RELATED"/>
    <property type="match status" value="1"/>
</dbReference>
<protein>
    <recommendedName>
        <fullName evidence="7">Exonuclease domain-containing protein</fullName>
    </recommendedName>
</protein>
<dbReference type="Gene3D" id="3.30.420.10">
    <property type="entry name" value="Ribonuclease H-like superfamily/Ribonuclease H"/>
    <property type="match status" value="1"/>
</dbReference>
<dbReference type="FunFam" id="3.30.420.10:FF:000007">
    <property type="entry name" value="Interferon-stimulated exonuclease gene 20"/>
    <property type="match status" value="1"/>
</dbReference>
<evidence type="ECO:0000256" key="4">
    <source>
        <dbReference type="ARBA" id="ARBA00022839"/>
    </source>
</evidence>
<dbReference type="GO" id="GO:0005730">
    <property type="term" value="C:nucleolus"/>
    <property type="evidence" value="ECO:0007669"/>
    <property type="project" value="UniProtKB-ARBA"/>
</dbReference>
<evidence type="ECO:0000256" key="1">
    <source>
        <dbReference type="ARBA" id="ARBA00004123"/>
    </source>
</evidence>
<accession>A0A9D3Q6B6</accession>
<dbReference type="SMART" id="SM00479">
    <property type="entry name" value="EXOIII"/>
    <property type="match status" value="1"/>
</dbReference>
<dbReference type="SUPFAM" id="SSF53098">
    <property type="entry name" value="Ribonuclease H-like"/>
    <property type="match status" value="1"/>
</dbReference>
<comment type="subcellular location">
    <subcellularLocation>
        <location evidence="1">Nucleus</location>
    </subcellularLocation>
</comment>
<dbReference type="GO" id="GO:0004527">
    <property type="term" value="F:exonuclease activity"/>
    <property type="evidence" value="ECO:0007669"/>
    <property type="project" value="UniProtKB-KW"/>
</dbReference>
<keyword evidence="4" id="KW-0269">Exonuclease</keyword>
<keyword evidence="9" id="KW-1185">Reference proteome</keyword>
<sequence>MPLPLHSEKGPRVVSKDRLTTANDSKGIGSGWKMVPNPRPLPSTSACQSATLSHVSGNQRGGQECSSRNRTSSKLRRIEQRRAALQKNRILKKRRKELCTKLRGQGDAESGIDSLHTEARTLLVGQLREVKLAKRRERWEVDSGFSSEVSPPTSGHSSPCAGIGPMRLVSMDCEMVGTGPEGRCSELARCSLVNYYGEVLYDKYIKPQHPVTDYRTRWSGICKRHLLHAVPFDQAKKEIVQILKGKVVVGHALHNDFRALGFLPPRHMIRDTSRTRLLRRLSKFPNRGSVSLKNLARTLLNRNIQMGMNGHSSVEDAVAAMDLYKLVEGQWEQDFLSKAEHLDTSTSESSSSFSHYMQDEYWPADLIEH</sequence>
<organism evidence="8 9">
    <name type="scientific">Megalops atlanticus</name>
    <name type="common">Tarpon</name>
    <name type="synonym">Clupea gigantea</name>
    <dbReference type="NCBI Taxonomy" id="7932"/>
    <lineage>
        <taxon>Eukaryota</taxon>
        <taxon>Metazoa</taxon>
        <taxon>Chordata</taxon>
        <taxon>Craniata</taxon>
        <taxon>Vertebrata</taxon>
        <taxon>Euteleostomi</taxon>
        <taxon>Actinopterygii</taxon>
        <taxon>Neopterygii</taxon>
        <taxon>Teleostei</taxon>
        <taxon>Elopiformes</taxon>
        <taxon>Megalopidae</taxon>
        <taxon>Megalops</taxon>
    </lineage>
</organism>
<feature type="domain" description="Exonuclease" evidence="7">
    <location>
        <begin position="167"/>
        <end position="333"/>
    </location>
</feature>
<dbReference type="Proteomes" id="UP001046870">
    <property type="component" value="Chromosome 7"/>
</dbReference>
<dbReference type="InterPro" id="IPR012337">
    <property type="entry name" value="RNaseH-like_sf"/>
</dbReference>
<proteinExistence type="predicted"/>
<dbReference type="GO" id="GO:0003676">
    <property type="term" value="F:nucleic acid binding"/>
    <property type="evidence" value="ECO:0007669"/>
    <property type="project" value="InterPro"/>
</dbReference>
<dbReference type="InterPro" id="IPR013520">
    <property type="entry name" value="Ribonucl_H"/>
</dbReference>
<evidence type="ECO:0000313" key="8">
    <source>
        <dbReference type="EMBL" id="KAG7473926.1"/>
    </source>
</evidence>
<feature type="compositionally biased region" description="Basic and acidic residues" evidence="6">
    <location>
        <begin position="1"/>
        <end position="19"/>
    </location>
</feature>
<reference evidence="8" key="1">
    <citation type="submission" date="2021-01" db="EMBL/GenBank/DDBJ databases">
        <authorList>
            <person name="Zahm M."/>
            <person name="Roques C."/>
            <person name="Cabau C."/>
            <person name="Klopp C."/>
            <person name="Donnadieu C."/>
            <person name="Jouanno E."/>
            <person name="Lampietro C."/>
            <person name="Louis A."/>
            <person name="Herpin A."/>
            <person name="Echchiki A."/>
            <person name="Berthelot C."/>
            <person name="Parey E."/>
            <person name="Roest-Crollius H."/>
            <person name="Braasch I."/>
            <person name="Postlethwait J."/>
            <person name="Bobe J."/>
            <person name="Montfort J."/>
            <person name="Bouchez O."/>
            <person name="Begum T."/>
            <person name="Mejri S."/>
            <person name="Adams A."/>
            <person name="Chen W.-J."/>
            <person name="Guiguen Y."/>
        </authorList>
    </citation>
    <scope>NUCLEOTIDE SEQUENCE</scope>
    <source>
        <strain evidence="8">YG-15Mar2019-1</strain>
        <tissue evidence="8">Brain</tissue>
    </source>
</reference>
<evidence type="ECO:0000256" key="5">
    <source>
        <dbReference type="ARBA" id="ARBA00023242"/>
    </source>
</evidence>
<feature type="region of interest" description="Disordered" evidence="6">
    <location>
        <begin position="1"/>
        <end position="76"/>
    </location>
</feature>
<dbReference type="EMBL" id="JAFDVH010000007">
    <property type="protein sequence ID" value="KAG7473926.1"/>
    <property type="molecule type" value="Genomic_DNA"/>
</dbReference>
<dbReference type="AlphaFoldDB" id="A0A9D3Q6B6"/>
<feature type="compositionally biased region" description="Polar residues" evidence="6">
    <location>
        <begin position="42"/>
        <end position="58"/>
    </location>
</feature>
<dbReference type="InterPro" id="IPR036397">
    <property type="entry name" value="RNaseH_sf"/>
</dbReference>
<evidence type="ECO:0000259" key="7">
    <source>
        <dbReference type="SMART" id="SM00479"/>
    </source>
</evidence>
<keyword evidence="2" id="KW-0540">Nuclease</keyword>